<evidence type="ECO:0000313" key="7">
    <source>
        <dbReference type="EMBL" id="CAK7269715.1"/>
    </source>
</evidence>
<feature type="transmembrane region" description="Helical" evidence="6">
    <location>
        <begin position="20"/>
        <end position="41"/>
    </location>
</feature>
<dbReference type="EMBL" id="CAWUOM010000062">
    <property type="protein sequence ID" value="CAK7269715.1"/>
    <property type="molecule type" value="Genomic_DNA"/>
</dbReference>
<protein>
    <recommendedName>
        <fullName evidence="9">DUF1772 domain containing protein</fullName>
    </recommendedName>
</protein>
<evidence type="ECO:0000256" key="3">
    <source>
        <dbReference type="ARBA" id="ARBA00022989"/>
    </source>
</evidence>
<reference evidence="7 8" key="1">
    <citation type="submission" date="2024-01" db="EMBL/GenBank/DDBJ databases">
        <authorList>
            <person name="Allen C."/>
            <person name="Tagirdzhanova G."/>
        </authorList>
    </citation>
    <scope>NUCLEOTIDE SEQUENCE [LARGE SCALE GENOMIC DNA]</scope>
    <source>
        <strain evidence="7 8">CBS 573.63</strain>
    </source>
</reference>
<evidence type="ECO:0000256" key="5">
    <source>
        <dbReference type="ARBA" id="ARBA00034313"/>
    </source>
</evidence>
<accession>A0ABP0DN58</accession>
<dbReference type="PANTHER" id="PTHR35042">
    <property type="entry name" value="ANTHRONE OXYGENASE ENCC"/>
    <property type="match status" value="1"/>
</dbReference>
<evidence type="ECO:0000256" key="4">
    <source>
        <dbReference type="ARBA" id="ARBA00023136"/>
    </source>
</evidence>
<keyword evidence="2 6" id="KW-0812">Transmembrane</keyword>
<proteinExistence type="inferred from homology"/>
<name>A0ABP0DN58_9PEZI</name>
<keyword evidence="3 6" id="KW-1133">Transmembrane helix</keyword>
<keyword evidence="8" id="KW-1185">Reference proteome</keyword>
<organism evidence="7 8">
    <name type="scientific">Sporothrix epigloea</name>
    <dbReference type="NCBI Taxonomy" id="1892477"/>
    <lineage>
        <taxon>Eukaryota</taxon>
        <taxon>Fungi</taxon>
        <taxon>Dikarya</taxon>
        <taxon>Ascomycota</taxon>
        <taxon>Pezizomycotina</taxon>
        <taxon>Sordariomycetes</taxon>
        <taxon>Sordariomycetidae</taxon>
        <taxon>Ophiostomatales</taxon>
        <taxon>Ophiostomataceae</taxon>
        <taxon>Sporothrix</taxon>
    </lineage>
</organism>
<evidence type="ECO:0008006" key="9">
    <source>
        <dbReference type="Google" id="ProtNLM"/>
    </source>
</evidence>
<dbReference type="Pfam" id="PF08592">
    <property type="entry name" value="Anthrone_oxy"/>
    <property type="match status" value="1"/>
</dbReference>
<feature type="transmembrane region" description="Helical" evidence="6">
    <location>
        <begin position="103"/>
        <end position="122"/>
    </location>
</feature>
<comment type="caution">
    <text evidence="7">The sequence shown here is derived from an EMBL/GenBank/DDBJ whole genome shotgun (WGS) entry which is preliminary data.</text>
</comment>
<keyword evidence="4 6" id="KW-0472">Membrane</keyword>
<sequence length="192" mass="20072">MSISINAPVEVSNVVRGAQAASIFISAAAAGGSLGISTFYVRQILDSPTNVMLRQWGRMYHSGKAVFPGAAVAAAAAYGYVYFATTNSSSLPNTLEVSTSNLPLIAAGLCLSIVPYTFLMMLPTNKQLLPKAQAAEEDALFTKADKAAGAGTVYTAQQEQAAKQLVDRWGMLNLGRPILLSAAAIVGLIAFL</sequence>
<comment type="subcellular location">
    <subcellularLocation>
        <location evidence="1">Membrane</location>
        <topology evidence="1">Multi-pass membrane protein</topology>
    </subcellularLocation>
</comment>
<evidence type="ECO:0000256" key="1">
    <source>
        <dbReference type="ARBA" id="ARBA00004141"/>
    </source>
</evidence>
<evidence type="ECO:0000256" key="6">
    <source>
        <dbReference type="SAM" id="Phobius"/>
    </source>
</evidence>
<evidence type="ECO:0000256" key="2">
    <source>
        <dbReference type="ARBA" id="ARBA00022692"/>
    </source>
</evidence>
<dbReference type="InterPro" id="IPR013901">
    <property type="entry name" value="Anthrone_oxy"/>
</dbReference>
<comment type="similarity">
    <text evidence="5">Belongs to the anthrone oxygenase family.</text>
</comment>
<feature type="transmembrane region" description="Helical" evidence="6">
    <location>
        <begin position="173"/>
        <end position="191"/>
    </location>
</feature>
<feature type="transmembrane region" description="Helical" evidence="6">
    <location>
        <begin position="62"/>
        <end position="83"/>
    </location>
</feature>
<evidence type="ECO:0000313" key="8">
    <source>
        <dbReference type="Proteomes" id="UP001642501"/>
    </source>
</evidence>
<dbReference type="PANTHER" id="PTHR35042:SF1">
    <property type="entry name" value="DUF1772-DOMAIN-CONTAINING PROTEIN"/>
    <property type="match status" value="1"/>
</dbReference>
<dbReference type="Proteomes" id="UP001642501">
    <property type="component" value="Unassembled WGS sequence"/>
</dbReference>
<gene>
    <name evidence="7" type="ORF">SEPCBS57363_003741</name>
</gene>